<dbReference type="EMBL" id="RHLK01000016">
    <property type="protein sequence ID" value="MVP01980.1"/>
    <property type="molecule type" value="Genomic_DNA"/>
</dbReference>
<dbReference type="Gene3D" id="3.90.550.10">
    <property type="entry name" value="Spore Coat Polysaccharide Biosynthesis Protein SpsA, Chain A"/>
    <property type="match status" value="1"/>
</dbReference>
<reference evidence="3 4" key="1">
    <citation type="journal article" date="2019" name="Microorganisms">
        <title>Paenibacillus lutrae sp. nov., A Chitinolytic Species Isolated from A River Otter in Castril Natural Park, Granada, Spain.</title>
        <authorList>
            <person name="Rodriguez M."/>
            <person name="Reina J.C."/>
            <person name="Bejar V."/>
            <person name="Llamas I."/>
        </authorList>
    </citation>
    <scope>NUCLEOTIDE SEQUENCE [LARGE SCALE GENOMIC DNA]</scope>
    <source>
        <strain evidence="3 4">N10</strain>
    </source>
</reference>
<keyword evidence="1" id="KW-1133">Transmembrane helix</keyword>
<evidence type="ECO:0000313" key="3">
    <source>
        <dbReference type="EMBL" id="MVP01980.1"/>
    </source>
</evidence>
<keyword evidence="4" id="KW-1185">Reference proteome</keyword>
<evidence type="ECO:0000256" key="1">
    <source>
        <dbReference type="SAM" id="Phobius"/>
    </source>
</evidence>
<dbReference type="CDD" id="cd06423">
    <property type="entry name" value="CESA_like"/>
    <property type="match status" value="1"/>
</dbReference>
<dbReference type="SUPFAM" id="SSF53448">
    <property type="entry name" value="Nucleotide-diphospho-sugar transferases"/>
    <property type="match status" value="1"/>
</dbReference>
<dbReference type="InterPro" id="IPR029044">
    <property type="entry name" value="Nucleotide-diphossugar_trans"/>
</dbReference>
<dbReference type="AlphaFoldDB" id="A0A7X3FLR1"/>
<protein>
    <submittedName>
        <fullName evidence="3">Glycosyltransferase</fullName>
    </submittedName>
</protein>
<dbReference type="GO" id="GO:0016740">
    <property type="term" value="F:transferase activity"/>
    <property type="evidence" value="ECO:0007669"/>
    <property type="project" value="UniProtKB-KW"/>
</dbReference>
<evidence type="ECO:0000313" key="4">
    <source>
        <dbReference type="Proteomes" id="UP000490800"/>
    </source>
</evidence>
<comment type="caution">
    <text evidence="3">The sequence shown here is derived from an EMBL/GenBank/DDBJ whole genome shotgun (WGS) entry which is preliminary data.</text>
</comment>
<dbReference type="PANTHER" id="PTHR43646:SF3">
    <property type="entry name" value="SLR1566 PROTEIN"/>
    <property type="match status" value="1"/>
</dbReference>
<evidence type="ECO:0000259" key="2">
    <source>
        <dbReference type="Pfam" id="PF00535"/>
    </source>
</evidence>
<dbReference type="OrthoDB" id="9800276at2"/>
<feature type="transmembrane region" description="Helical" evidence="1">
    <location>
        <begin position="345"/>
        <end position="362"/>
    </location>
</feature>
<keyword evidence="3" id="KW-0808">Transferase</keyword>
<accession>A0A7X3FLR1</accession>
<gene>
    <name evidence="3" type="ORF">EDM21_21105</name>
</gene>
<sequence>MSIAGIAALLILLYWLITLAEYLRGMKLLRELPPSGPLSDPLPLVSVIIAAKEEESTIRDTVRHLLAQDYPRLELIVVNDRSQDATGSTLEELKKWSQTREEIRIPLRIIHITALPAGWLGKNHALYQGYLQARGQWLLFTDADIRFRPETVRDAIHYARLEQADHLTLTPTMTTRTFWLRSFIHHFLFSMTLFTRPWRVNRDDLTSGGMGIGAFNLIRRQTYEAIGTHKAIALRPDDDLQLGASVKRDGHRQRLASSRGLLQLEWYPDMHSAVRGLEKNFFSGFGYHTLLAAAAGAGQLLLFTFPWIGMLLHGDWRSLVHLLSVLITIRLYLKQVRLVSGKPSTDALVIPISAVMLVYVLLRSVGLTLRQGGVYWRGTFYPLSELKKMKGR</sequence>
<feature type="domain" description="Glycosyltransferase 2-like" evidence="2">
    <location>
        <begin position="46"/>
        <end position="224"/>
    </location>
</feature>
<dbReference type="PANTHER" id="PTHR43646">
    <property type="entry name" value="GLYCOSYLTRANSFERASE"/>
    <property type="match status" value="1"/>
</dbReference>
<organism evidence="3 4">
    <name type="scientific">Paenibacillus lutrae</name>
    <dbReference type="NCBI Taxonomy" id="2078573"/>
    <lineage>
        <taxon>Bacteria</taxon>
        <taxon>Bacillati</taxon>
        <taxon>Bacillota</taxon>
        <taxon>Bacilli</taxon>
        <taxon>Bacillales</taxon>
        <taxon>Paenibacillaceae</taxon>
        <taxon>Paenibacillus</taxon>
    </lineage>
</organism>
<keyword evidence="1" id="KW-0472">Membrane</keyword>
<dbReference type="RefSeq" id="WP_157338381.1">
    <property type="nucleotide sequence ID" value="NZ_RHLK01000016.1"/>
</dbReference>
<name>A0A7X3FLR1_9BACL</name>
<keyword evidence="1" id="KW-0812">Transmembrane</keyword>
<feature type="transmembrane region" description="Helical" evidence="1">
    <location>
        <begin position="316"/>
        <end position="333"/>
    </location>
</feature>
<dbReference type="Proteomes" id="UP000490800">
    <property type="component" value="Unassembled WGS sequence"/>
</dbReference>
<dbReference type="Pfam" id="PF00535">
    <property type="entry name" value="Glycos_transf_2"/>
    <property type="match status" value="1"/>
</dbReference>
<feature type="transmembrane region" description="Helical" evidence="1">
    <location>
        <begin position="285"/>
        <end position="310"/>
    </location>
</feature>
<feature type="transmembrane region" description="Helical" evidence="1">
    <location>
        <begin position="6"/>
        <end position="23"/>
    </location>
</feature>
<dbReference type="InterPro" id="IPR001173">
    <property type="entry name" value="Glyco_trans_2-like"/>
</dbReference>
<proteinExistence type="predicted"/>